<protein>
    <recommendedName>
        <fullName evidence="3">DUF4468 domain-containing protein</fullName>
    </recommendedName>
</protein>
<reference evidence="1 2" key="1">
    <citation type="submission" date="2024-12" db="EMBL/GenBank/DDBJ databases">
        <authorList>
            <person name="Hu S."/>
        </authorList>
    </citation>
    <scope>NUCLEOTIDE SEQUENCE [LARGE SCALE GENOMIC DNA]</scope>
    <source>
        <strain evidence="1 2">P-25</strain>
    </source>
</reference>
<evidence type="ECO:0000313" key="2">
    <source>
        <dbReference type="Proteomes" id="UP001517367"/>
    </source>
</evidence>
<dbReference type="Proteomes" id="UP001517367">
    <property type="component" value="Unassembled WGS sequence"/>
</dbReference>
<sequence length="276" mass="30431">MKLFYAFLSFYCIGFHVYAQKLPDIQTTRLAAPSSVRIDGKNQEWDGFAAENKRTDLLYTLANDDKNFYLAIKATNNETITKIMAGGISFTINTKGKKKDDEGFTVTYPFLARANAANRLGGAGGQNRQRIGQNRVEQTQAQRDSMALVQRKTQLAAIKEIKVSGFKSISDSLVSIYNEYGIKAVGKMDEKGAYIYELAIPFIIMDVDVSEIKAFAYQIKLNGRPEIGNFAMRANAGGGGFRSGGARGGFGGGNVNLARQDLMVATDFWGKYVFQK</sequence>
<keyword evidence="2" id="KW-1185">Reference proteome</keyword>
<proteinExistence type="predicted"/>
<evidence type="ECO:0000313" key="1">
    <source>
        <dbReference type="EMBL" id="MFN0292474.1"/>
    </source>
</evidence>
<comment type="caution">
    <text evidence="1">The sequence shown here is derived from an EMBL/GenBank/DDBJ whole genome shotgun (WGS) entry which is preliminary data.</text>
</comment>
<name>A0ABW9JJ92_9SPHI</name>
<organism evidence="1 2">
    <name type="scientific">Pedobacter helvus</name>
    <dbReference type="NCBI Taxonomy" id="2563444"/>
    <lineage>
        <taxon>Bacteria</taxon>
        <taxon>Pseudomonadati</taxon>
        <taxon>Bacteroidota</taxon>
        <taxon>Sphingobacteriia</taxon>
        <taxon>Sphingobacteriales</taxon>
        <taxon>Sphingobacteriaceae</taxon>
        <taxon>Pedobacter</taxon>
    </lineage>
</organism>
<dbReference type="RefSeq" id="WP_138731056.1">
    <property type="nucleotide sequence ID" value="NZ_SRMP02000024.1"/>
</dbReference>
<accession>A0ABW9JJ92</accession>
<dbReference type="EMBL" id="SRMP02000024">
    <property type="protein sequence ID" value="MFN0292474.1"/>
    <property type="molecule type" value="Genomic_DNA"/>
</dbReference>
<gene>
    <name evidence="1" type="ORF">E5L68_013805</name>
</gene>
<evidence type="ECO:0008006" key="3">
    <source>
        <dbReference type="Google" id="ProtNLM"/>
    </source>
</evidence>